<keyword evidence="1" id="KW-0805">Transcription regulation</keyword>
<name>A0A4R3VAC0_9BURK</name>
<keyword evidence="3" id="KW-0804">Transcription</keyword>
<dbReference type="SUPFAM" id="SSF46689">
    <property type="entry name" value="Homeodomain-like"/>
    <property type="match status" value="2"/>
</dbReference>
<dbReference type="GO" id="GO:0003700">
    <property type="term" value="F:DNA-binding transcription factor activity"/>
    <property type="evidence" value="ECO:0007669"/>
    <property type="project" value="InterPro"/>
</dbReference>
<dbReference type="InterPro" id="IPR018060">
    <property type="entry name" value="HTH_AraC"/>
</dbReference>
<reference evidence="5 6" key="1">
    <citation type="submission" date="2019-03" db="EMBL/GenBank/DDBJ databases">
        <title>Genomic Encyclopedia of Type Strains, Phase IV (KMG-IV): sequencing the most valuable type-strain genomes for metagenomic binning, comparative biology and taxonomic classification.</title>
        <authorList>
            <person name="Goeker M."/>
        </authorList>
    </citation>
    <scope>NUCLEOTIDE SEQUENCE [LARGE SCALE GENOMIC DNA]</scope>
    <source>
        <strain evidence="5 6">DSM 100048</strain>
    </source>
</reference>
<dbReference type="InterPro" id="IPR037923">
    <property type="entry name" value="HTH-like"/>
</dbReference>
<dbReference type="PANTHER" id="PTHR46796:SF2">
    <property type="entry name" value="TRANSCRIPTIONAL REGULATORY PROTEIN"/>
    <property type="match status" value="1"/>
</dbReference>
<dbReference type="RefSeq" id="WP_132475558.1">
    <property type="nucleotide sequence ID" value="NZ_JBHRVM010000001.1"/>
</dbReference>
<dbReference type="Gene3D" id="1.10.10.60">
    <property type="entry name" value="Homeodomain-like"/>
    <property type="match status" value="1"/>
</dbReference>
<dbReference type="GO" id="GO:0043565">
    <property type="term" value="F:sequence-specific DNA binding"/>
    <property type="evidence" value="ECO:0007669"/>
    <property type="project" value="InterPro"/>
</dbReference>
<dbReference type="EMBL" id="SMBX01000003">
    <property type="protein sequence ID" value="TCV00713.1"/>
    <property type="molecule type" value="Genomic_DNA"/>
</dbReference>
<comment type="caution">
    <text evidence="5">The sequence shown here is derived from an EMBL/GenBank/DDBJ whole genome shotgun (WGS) entry which is preliminary data.</text>
</comment>
<organism evidence="5 6">
    <name type="scientific">Paracandidimonas soli</name>
    <dbReference type="NCBI Taxonomy" id="1917182"/>
    <lineage>
        <taxon>Bacteria</taxon>
        <taxon>Pseudomonadati</taxon>
        <taxon>Pseudomonadota</taxon>
        <taxon>Betaproteobacteria</taxon>
        <taxon>Burkholderiales</taxon>
        <taxon>Alcaligenaceae</taxon>
        <taxon>Paracandidimonas</taxon>
    </lineage>
</organism>
<dbReference type="OrthoDB" id="9178898at2"/>
<dbReference type="Proteomes" id="UP000294692">
    <property type="component" value="Unassembled WGS sequence"/>
</dbReference>
<dbReference type="AlphaFoldDB" id="A0A4R3VAC0"/>
<evidence type="ECO:0000313" key="6">
    <source>
        <dbReference type="Proteomes" id="UP000294692"/>
    </source>
</evidence>
<dbReference type="PROSITE" id="PS01124">
    <property type="entry name" value="HTH_ARAC_FAMILY_2"/>
    <property type="match status" value="1"/>
</dbReference>
<dbReference type="SUPFAM" id="SSF51215">
    <property type="entry name" value="Regulatory protein AraC"/>
    <property type="match status" value="1"/>
</dbReference>
<evidence type="ECO:0000259" key="4">
    <source>
        <dbReference type="PROSITE" id="PS01124"/>
    </source>
</evidence>
<dbReference type="InterPro" id="IPR050204">
    <property type="entry name" value="AraC_XylS_family_regulators"/>
</dbReference>
<evidence type="ECO:0000313" key="5">
    <source>
        <dbReference type="EMBL" id="TCV00713.1"/>
    </source>
</evidence>
<proteinExistence type="predicted"/>
<sequence>MTTALRIAQGRFGRLALLDMDTPLAPHAHSQCHVIFKVSGADSAFYVSEERLPVTDRTAILVNAWEPHYFFSEPDFPRTVYLVLYIEPGWMSSLHSPLHVASHPRFFPHPCVEISSRIRSMVDNLTGGLLSLIPMPQERLESDLFDLMVAVCEDFSAWRHHSQLILPDGRHLQDARIHKAIAYIHQNIGKPLDIAQAAASAHLSRAQFFLRFRRCTGMTPNVFINMLRAEIACKQLAQADGYGSVGRLAQALGFSDQGHFTRFIRGHTGVTPSEYSRVVQVYDAV</sequence>
<accession>A0A4R3VAC0</accession>
<dbReference type="InterPro" id="IPR009057">
    <property type="entry name" value="Homeodomain-like_sf"/>
</dbReference>
<protein>
    <submittedName>
        <fullName evidence="5">AraC-like DNA-binding protein</fullName>
    </submittedName>
</protein>
<feature type="domain" description="HTH araC/xylS-type" evidence="4">
    <location>
        <begin position="178"/>
        <end position="278"/>
    </location>
</feature>
<evidence type="ECO:0000256" key="2">
    <source>
        <dbReference type="ARBA" id="ARBA00023125"/>
    </source>
</evidence>
<dbReference type="Pfam" id="PF12833">
    <property type="entry name" value="HTH_18"/>
    <property type="match status" value="1"/>
</dbReference>
<gene>
    <name evidence="5" type="ORF">EV686_103295</name>
</gene>
<keyword evidence="6" id="KW-1185">Reference proteome</keyword>
<dbReference type="PANTHER" id="PTHR46796">
    <property type="entry name" value="HTH-TYPE TRANSCRIPTIONAL ACTIVATOR RHAS-RELATED"/>
    <property type="match status" value="1"/>
</dbReference>
<keyword evidence="2 5" id="KW-0238">DNA-binding</keyword>
<dbReference type="SMART" id="SM00342">
    <property type="entry name" value="HTH_ARAC"/>
    <property type="match status" value="1"/>
</dbReference>
<evidence type="ECO:0000256" key="3">
    <source>
        <dbReference type="ARBA" id="ARBA00023163"/>
    </source>
</evidence>
<evidence type="ECO:0000256" key="1">
    <source>
        <dbReference type="ARBA" id="ARBA00023015"/>
    </source>
</evidence>